<sequence length="718" mass="81177">MNTNTEQEKPIVELPSTVSTETENPPLASSSTTTGDNTTNQAPVVEEQHSSSSSWFNNFGLPSNLTNQLTNLSSSIMQVTSKVGEVANTLVHKTLPQRPLSPIENQQTDVTKKDEDEEQTSEESTGIAGINKDLTSIFNDLSSTVKKGAQQLKHAVEETSLLGDFSKEHEKFVTEKRTQQRREEAAVPPWVGYVEEEEMKKQILALSKEKRNFLRSPPPGANFHFDMTALYPVALATLDVDENLKQMRFDLVPKQINEEAFWRNYFYRVSLIKQSTQLSALAHEKANTSSTDDTHGVSDARNRTASDSQDKTHDANQEFVSEDYDASAVSMDDIRREIEQLTVTKPNSNKTNQTRGGSSDDNEWDKALADELDNVSAEELEAQINQMLAVSNAKEHPKRSKSVDAARLRRRQQKDIQKNHLEPNSLEEYGYHFENGKLVSIIDGKPFEFHVHSNNDDNRVRYNAIGRLVTNYIYDLLEEKECGLQRIKIPLDAKKSEPTGFFFASEDFDTAEYLMIIIHGSGVVRAGQWSRSLIINEDLAAGSQLDYIKQARINHYAVIVTNTNLNTDESSESILNIPQRIRGSGSAEEHACYIWEKFVRRCRARHICIMAHSYGGAVVLELASKYMSDFDKRVFAIALTDSPMRTYTKHFNKNVSAILKKKTINWIADHHTVNTTLIVGDYGTVRSAGHLLHEWTSYTAFQCIFKFFEDERKKLSTT</sequence>
<dbReference type="InterPro" id="IPR035925">
    <property type="entry name" value="BSD_dom_sf"/>
</dbReference>
<dbReference type="GO" id="GO:0035197">
    <property type="term" value="F:siRNA binding"/>
    <property type="evidence" value="ECO:0007669"/>
    <property type="project" value="TreeGrafter"/>
</dbReference>
<feature type="region of interest" description="Disordered" evidence="1">
    <location>
        <begin position="93"/>
        <end position="128"/>
    </location>
</feature>
<dbReference type="InterPro" id="IPR029058">
    <property type="entry name" value="AB_hydrolase_fold"/>
</dbReference>
<dbReference type="Gene3D" id="1.10.3970.10">
    <property type="entry name" value="BSD domain"/>
    <property type="match status" value="1"/>
</dbReference>
<feature type="region of interest" description="Disordered" evidence="1">
    <location>
        <begin position="1"/>
        <end position="54"/>
    </location>
</feature>
<comment type="caution">
    <text evidence="3">The sequence shown here is derived from an EMBL/GenBank/DDBJ whole genome shotgun (WGS) entry which is preliminary data.</text>
</comment>
<dbReference type="Proteomes" id="UP000663870">
    <property type="component" value="Unassembled WGS sequence"/>
</dbReference>
<dbReference type="PANTHER" id="PTHR21357:SF4">
    <property type="entry name" value="FAM172 FAMILY PROTEIN HOMOLOG CG10038"/>
    <property type="match status" value="1"/>
</dbReference>
<dbReference type="PROSITE" id="PS50858">
    <property type="entry name" value="BSD"/>
    <property type="match status" value="1"/>
</dbReference>
<dbReference type="SMART" id="SM00751">
    <property type="entry name" value="BSD"/>
    <property type="match status" value="1"/>
</dbReference>
<accession>A0A814B9U5</accession>
<dbReference type="InterPro" id="IPR048263">
    <property type="entry name" value="Arb2"/>
</dbReference>
<dbReference type="Pfam" id="PF03909">
    <property type="entry name" value="BSD"/>
    <property type="match status" value="1"/>
</dbReference>
<dbReference type="GO" id="GO:0031048">
    <property type="term" value="P:regulatory ncRNA-mediated heterochromatin formation"/>
    <property type="evidence" value="ECO:0007669"/>
    <property type="project" value="TreeGrafter"/>
</dbReference>
<dbReference type="GO" id="GO:0005634">
    <property type="term" value="C:nucleus"/>
    <property type="evidence" value="ECO:0007669"/>
    <property type="project" value="TreeGrafter"/>
</dbReference>
<feature type="compositionally biased region" description="Basic and acidic residues" evidence="1">
    <location>
        <begin position="1"/>
        <end position="11"/>
    </location>
</feature>
<evidence type="ECO:0000259" key="2">
    <source>
        <dbReference type="PROSITE" id="PS50858"/>
    </source>
</evidence>
<feature type="compositionally biased region" description="Basic and acidic residues" evidence="1">
    <location>
        <begin position="283"/>
        <end position="316"/>
    </location>
</feature>
<dbReference type="EMBL" id="CAJNOL010000197">
    <property type="protein sequence ID" value="CAF0925579.1"/>
    <property type="molecule type" value="Genomic_DNA"/>
</dbReference>
<dbReference type="AlphaFoldDB" id="A0A814B9U5"/>
<feature type="region of interest" description="Disordered" evidence="1">
    <location>
        <begin position="283"/>
        <end position="324"/>
    </location>
</feature>
<dbReference type="SUPFAM" id="SSF53474">
    <property type="entry name" value="alpha/beta-Hydrolases"/>
    <property type="match status" value="1"/>
</dbReference>
<dbReference type="Pfam" id="PF22749">
    <property type="entry name" value="Arb2"/>
    <property type="match status" value="1"/>
</dbReference>
<feature type="region of interest" description="Disordered" evidence="1">
    <location>
        <begin position="340"/>
        <end position="364"/>
    </location>
</feature>
<dbReference type="SUPFAM" id="SSF140383">
    <property type="entry name" value="BSD domain-like"/>
    <property type="match status" value="1"/>
</dbReference>
<feature type="domain" description="BSD" evidence="2">
    <location>
        <begin position="238"/>
        <end position="273"/>
    </location>
</feature>
<evidence type="ECO:0000313" key="4">
    <source>
        <dbReference type="Proteomes" id="UP000663870"/>
    </source>
</evidence>
<keyword evidence="4" id="KW-1185">Reference proteome</keyword>
<name>A0A814B9U5_9BILA</name>
<proteinExistence type="predicted"/>
<dbReference type="InterPro" id="IPR053858">
    <property type="entry name" value="Arb2_dom"/>
</dbReference>
<feature type="compositionally biased region" description="Polar residues" evidence="1">
    <location>
        <begin position="341"/>
        <end position="359"/>
    </location>
</feature>
<dbReference type="PANTHER" id="PTHR21357">
    <property type="entry name" value="FAM172 FAMILY PROTEIN HOMOLOG CG10038"/>
    <property type="match status" value="1"/>
</dbReference>
<reference evidence="3" key="1">
    <citation type="submission" date="2021-02" db="EMBL/GenBank/DDBJ databases">
        <authorList>
            <person name="Nowell W R."/>
        </authorList>
    </citation>
    <scope>NUCLEOTIDE SEQUENCE</scope>
</reference>
<organism evidence="3 4">
    <name type="scientific">Rotaria sordida</name>
    <dbReference type="NCBI Taxonomy" id="392033"/>
    <lineage>
        <taxon>Eukaryota</taxon>
        <taxon>Metazoa</taxon>
        <taxon>Spiralia</taxon>
        <taxon>Gnathifera</taxon>
        <taxon>Rotifera</taxon>
        <taxon>Eurotatoria</taxon>
        <taxon>Bdelloidea</taxon>
        <taxon>Philodinida</taxon>
        <taxon>Philodinidae</taxon>
        <taxon>Rotaria</taxon>
    </lineage>
</organism>
<gene>
    <name evidence="3" type="ORF">JXQ802_LOCUS10354</name>
</gene>
<evidence type="ECO:0000313" key="3">
    <source>
        <dbReference type="EMBL" id="CAF0925579.1"/>
    </source>
</evidence>
<evidence type="ECO:0000256" key="1">
    <source>
        <dbReference type="SAM" id="MobiDB-lite"/>
    </source>
</evidence>
<protein>
    <recommendedName>
        <fullName evidence="2">BSD domain-containing protein</fullName>
    </recommendedName>
</protein>
<dbReference type="InterPro" id="IPR005607">
    <property type="entry name" value="BSD_dom"/>
</dbReference>